<comment type="caution">
    <text evidence="2">The sequence shown here is derived from an EMBL/GenBank/DDBJ whole genome shotgun (WGS) entry which is preliminary data.</text>
</comment>
<keyword evidence="1" id="KW-1133">Transmembrane helix</keyword>
<proteinExistence type="predicted"/>
<protein>
    <submittedName>
        <fullName evidence="2">Membrane protein</fullName>
    </submittedName>
</protein>
<dbReference type="EMBL" id="JAUSTF010000012">
    <property type="protein sequence ID" value="MDQ0182400.1"/>
    <property type="molecule type" value="Genomic_DNA"/>
</dbReference>
<evidence type="ECO:0000256" key="1">
    <source>
        <dbReference type="SAM" id="Phobius"/>
    </source>
</evidence>
<evidence type="ECO:0000313" key="2">
    <source>
        <dbReference type="EMBL" id="MDP9906825.1"/>
    </source>
</evidence>
<evidence type="ECO:0000313" key="3">
    <source>
        <dbReference type="EMBL" id="MDQ0182400.1"/>
    </source>
</evidence>
<evidence type="ECO:0000313" key="5">
    <source>
        <dbReference type="Proteomes" id="UP001242995"/>
    </source>
</evidence>
<accession>A0AAW8DJP0</accession>
<feature type="transmembrane region" description="Helical" evidence="1">
    <location>
        <begin position="219"/>
        <end position="240"/>
    </location>
</feature>
<sequence length="279" mass="30159">MIGSWAAKAMLSFIVFEWVVQLGWKGNGTYSYASNYVSDLGAVHCDNVGNPARYVCSPSFAAMDLALIFIGVNVVVAACLITSPVLWIAAHAGDLDDAYKAVRRDKTDGKIRMQPTGFAKVTTTIIRWSLAVTGLAIFAIGVFPEDYPNAGHTIGIHDPAVVILSLGIFVTLVSIGVLWFRRTDASLWFFGLAIVAGVSGLLMLFTGGKTEFSGIFERGVIYAFIAGLAILGFMVSSAAHHERVGHLQPRPATRPLWGPRQAGRLVAPFRRRHAPVLEI</sequence>
<feature type="transmembrane region" description="Helical" evidence="1">
    <location>
        <begin position="187"/>
        <end position="207"/>
    </location>
</feature>
<feature type="transmembrane region" description="Helical" evidence="1">
    <location>
        <begin position="160"/>
        <end position="180"/>
    </location>
</feature>
<evidence type="ECO:0000313" key="4">
    <source>
        <dbReference type="Proteomes" id="UP001230951"/>
    </source>
</evidence>
<dbReference type="AlphaFoldDB" id="A0AAW8DJP0"/>
<dbReference type="Proteomes" id="UP001230951">
    <property type="component" value="Unassembled WGS sequence"/>
</dbReference>
<reference evidence="2 4" key="1">
    <citation type="submission" date="2023-07" db="EMBL/GenBank/DDBJ databases">
        <title>Sorghum-associated microbial communities from plants grown in Nebraska, USA.</title>
        <authorList>
            <person name="Schachtman D."/>
        </authorList>
    </citation>
    <scope>NUCLEOTIDE SEQUENCE</scope>
    <source>
        <strain evidence="2">DS1006</strain>
        <strain evidence="3 4">DS1016</strain>
    </source>
</reference>
<organism evidence="2 5">
    <name type="scientific">Arthrobacter bambusae</name>
    <dbReference type="NCBI Taxonomy" id="1338426"/>
    <lineage>
        <taxon>Bacteria</taxon>
        <taxon>Bacillati</taxon>
        <taxon>Actinomycetota</taxon>
        <taxon>Actinomycetes</taxon>
        <taxon>Micrococcales</taxon>
        <taxon>Micrococcaceae</taxon>
        <taxon>Arthrobacter</taxon>
    </lineage>
</organism>
<dbReference type="InterPro" id="IPR009339">
    <property type="entry name" value="DUF998"/>
</dbReference>
<dbReference type="EMBL" id="JAUSRG010000014">
    <property type="protein sequence ID" value="MDP9906825.1"/>
    <property type="molecule type" value="Genomic_DNA"/>
</dbReference>
<gene>
    <name evidence="2" type="ORF">J2S90_003812</name>
    <name evidence="3" type="ORF">J2S93_003853</name>
</gene>
<keyword evidence="1" id="KW-0812">Transmembrane</keyword>
<feature type="transmembrane region" description="Helical" evidence="1">
    <location>
        <begin position="65"/>
        <end position="90"/>
    </location>
</feature>
<keyword evidence="1" id="KW-0472">Membrane</keyword>
<dbReference type="Pfam" id="PF06197">
    <property type="entry name" value="DUF998"/>
    <property type="match status" value="1"/>
</dbReference>
<feature type="transmembrane region" description="Helical" evidence="1">
    <location>
        <begin position="118"/>
        <end position="140"/>
    </location>
</feature>
<keyword evidence="4" id="KW-1185">Reference proteome</keyword>
<dbReference type="RefSeq" id="WP_306963367.1">
    <property type="nucleotide sequence ID" value="NZ_JAUSRG010000014.1"/>
</dbReference>
<dbReference type="Proteomes" id="UP001242995">
    <property type="component" value="Unassembled WGS sequence"/>
</dbReference>
<name>A0AAW8DJP0_9MICC</name>